<accession>A0A1I2PQT7</accession>
<dbReference type="AlphaFoldDB" id="A0A1I2PQT7"/>
<dbReference type="STRING" id="201973.SAMN04488025_11833"/>
<dbReference type="InterPro" id="IPR007035">
    <property type="entry name" value="Peptidase_M55"/>
</dbReference>
<dbReference type="Gene3D" id="3.30.1360.130">
    <property type="entry name" value="Dipeptide transport protein"/>
    <property type="match status" value="1"/>
</dbReference>
<protein>
    <submittedName>
        <fullName evidence="1">D-amino peptidase</fullName>
    </submittedName>
</protein>
<keyword evidence="2" id="KW-1185">Reference proteome</keyword>
<dbReference type="Gene3D" id="3.40.50.10780">
    <property type="entry name" value="Dipeptide transport protein"/>
    <property type="match status" value="1"/>
</dbReference>
<dbReference type="RefSeq" id="WP_177199105.1">
    <property type="nucleotide sequence ID" value="NZ_FOOK01000018.1"/>
</dbReference>
<dbReference type="EMBL" id="FOOK01000018">
    <property type="protein sequence ID" value="SFG15791.1"/>
    <property type="molecule type" value="Genomic_DNA"/>
</dbReference>
<organism evidence="1 2">
    <name type="scientific">Planifilum fulgidum</name>
    <dbReference type="NCBI Taxonomy" id="201973"/>
    <lineage>
        <taxon>Bacteria</taxon>
        <taxon>Bacillati</taxon>
        <taxon>Bacillota</taxon>
        <taxon>Bacilli</taxon>
        <taxon>Bacillales</taxon>
        <taxon>Thermoactinomycetaceae</taxon>
        <taxon>Planifilum</taxon>
    </lineage>
</organism>
<dbReference type="SUPFAM" id="SSF63992">
    <property type="entry name" value="Dipeptide transport protein"/>
    <property type="match status" value="1"/>
</dbReference>
<evidence type="ECO:0000313" key="2">
    <source>
        <dbReference type="Proteomes" id="UP000198661"/>
    </source>
</evidence>
<dbReference type="Proteomes" id="UP000198661">
    <property type="component" value="Unassembled WGS sequence"/>
</dbReference>
<reference evidence="1 2" key="1">
    <citation type="submission" date="2016-10" db="EMBL/GenBank/DDBJ databases">
        <authorList>
            <person name="de Groot N.N."/>
        </authorList>
    </citation>
    <scope>NUCLEOTIDE SEQUENCE [LARGE SCALE GENOMIC DNA]</scope>
    <source>
        <strain evidence="1 2">DSM 44945</strain>
    </source>
</reference>
<dbReference type="CDD" id="cd08663">
    <property type="entry name" value="DAP_dppA_1"/>
    <property type="match status" value="1"/>
</dbReference>
<gene>
    <name evidence="1" type="ORF">SAMN04488025_11833</name>
</gene>
<dbReference type="Pfam" id="PF04951">
    <property type="entry name" value="Peptidase_M55"/>
    <property type="match status" value="1"/>
</dbReference>
<evidence type="ECO:0000313" key="1">
    <source>
        <dbReference type="EMBL" id="SFG15791.1"/>
    </source>
</evidence>
<sequence length="265" mass="29194">MRFYIMTDMEGVSGVVDYEKDCSPGGVHYEKAMRLTTLEVNAAIEGILSTGNHEIIVCDGHGPGGIDIELLHREAQLIMGRPLDPMFGIDDGPFDAFLMIGQHAMKGTPGAALAHTFSSKNILSLTLNGTPIGEAGINALRAGIYDIPTIFLSGDRAACEEIRRIIPGIHTCAVKKAIKETSALCLQPEKAREKIKEAAAYAVTHMEGIRPFKLDPPYEAIFEFVRPNQIEPYRNKKYCRILSETKVAIYADDMETLLKERLWAG</sequence>
<dbReference type="InterPro" id="IPR027476">
    <property type="entry name" value="DppA_N"/>
</dbReference>
<name>A0A1I2PQT7_9BACL</name>
<dbReference type="InterPro" id="IPR036177">
    <property type="entry name" value="Peptidase_M55_sf"/>
</dbReference>
<proteinExistence type="predicted"/>